<dbReference type="InterPro" id="IPR010982">
    <property type="entry name" value="Lambda_DNA-bd_dom_sf"/>
</dbReference>
<dbReference type="SMART" id="SM00530">
    <property type="entry name" value="HTH_XRE"/>
    <property type="match status" value="1"/>
</dbReference>
<evidence type="ECO:0000259" key="2">
    <source>
        <dbReference type="PROSITE" id="PS50943"/>
    </source>
</evidence>
<sequence length="321" mass="37127">MELKEFGLYFAKLREKSGYTSQRQLAQKSGISNGTIARIESGTQRATPETLVTLAKHLEGNPYLEFLSKLGYVDIKDSLNQEYLLRLEKYKGLIIALHIAYRFLQGEGTNELLIEVLDDMVNAAKKVNVEINLNDFTSNSEETIQKIMKSINFEDIDVINSSNIHYTDRFQEINKIIDSKFSAEKELELLQAEKKKLQEELELEFLDTFNNNYFNSELSQEENELVNELIKKAMISKRTGKNNLFLNMYLNSFDNDDKYKKSNEKNLNVIDQAFQNDIKNETAQKIHFFESLESDLGLDLTDPEVQKKLKRAAKIIFSDED</sequence>
<dbReference type="AlphaFoldDB" id="W7YGR6"/>
<name>W7YGR6_9BACL</name>
<protein>
    <recommendedName>
        <fullName evidence="2">HTH cro/C1-type domain-containing protein</fullName>
    </recommendedName>
</protein>
<evidence type="ECO:0000256" key="1">
    <source>
        <dbReference type="SAM" id="Coils"/>
    </source>
</evidence>
<dbReference type="Proteomes" id="UP000019364">
    <property type="component" value="Unassembled WGS sequence"/>
</dbReference>
<dbReference type="RefSeq" id="WP_052020025.1">
    <property type="nucleotide sequence ID" value="NZ_BAVZ01000002.1"/>
</dbReference>
<reference evidence="3 4" key="1">
    <citation type="journal article" date="2014" name="Genome Announc.">
        <title>Draft Genome Sequence of Paenibacillus pini JCM 16418T, Isolated from the Rhizosphere of Pine Tree.</title>
        <authorList>
            <person name="Yuki M."/>
            <person name="Oshima K."/>
            <person name="Suda W."/>
            <person name="Oshida Y."/>
            <person name="Kitamura K."/>
            <person name="Iida Y."/>
            <person name="Hattori M."/>
            <person name="Ohkuma M."/>
        </authorList>
    </citation>
    <scope>NUCLEOTIDE SEQUENCE [LARGE SCALE GENOMIC DNA]</scope>
    <source>
        <strain evidence="3 4">JCM 16418</strain>
    </source>
</reference>
<dbReference type="EMBL" id="BAVZ01000002">
    <property type="protein sequence ID" value="GAF06788.1"/>
    <property type="molecule type" value="Genomic_DNA"/>
</dbReference>
<proteinExistence type="predicted"/>
<dbReference type="GO" id="GO:0003677">
    <property type="term" value="F:DNA binding"/>
    <property type="evidence" value="ECO:0007669"/>
    <property type="project" value="InterPro"/>
</dbReference>
<gene>
    <name evidence="3" type="ORF">JCM16418_770</name>
</gene>
<evidence type="ECO:0000313" key="3">
    <source>
        <dbReference type="EMBL" id="GAF06788.1"/>
    </source>
</evidence>
<dbReference type="STRING" id="1236976.JCM16418_770"/>
<comment type="caution">
    <text evidence="3">The sequence shown here is derived from an EMBL/GenBank/DDBJ whole genome shotgun (WGS) entry which is preliminary data.</text>
</comment>
<feature type="domain" description="HTH cro/C1-type" evidence="2">
    <location>
        <begin position="21"/>
        <end position="66"/>
    </location>
</feature>
<dbReference type="OrthoDB" id="9812960at2"/>
<keyword evidence="1" id="KW-0175">Coiled coil</keyword>
<dbReference type="InterPro" id="IPR001387">
    <property type="entry name" value="Cro/C1-type_HTH"/>
</dbReference>
<keyword evidence="4" id="KW-1185">Reference proteome</keyword>
<dbReference type="CDD" id="cd00093">
    <property type="entry name" value="HTH_XRE"/>
    <property type="match status" value="1"/>
</dbReference>
<dbReference type="Gene3D" id="1.10.260.40">
    <property type="entry name" value="lambda repressor-like DNA-binding domains"/>
    <property type="match status" value="1"/>
</dbReference>
<dbReference type="SUPFAM" id="SSF47413">
    <property type="entry name" value="lambda repressor-like DNA-binding domains"/>
    <property type="match status" value="1"/>
</dbReference>
<accession>W7YGR6</accession>
<evidence type="ECO:0000313" key="4">
    <source>
        <dbReference type="Proteomes" id="UP000019364"/>
    </source>
</evidence>
<organism evidence="3 4">
    <name type="scientific">Paenibacillus pini JCM 16418</name>
    <dbReference type="NCBI Taxonomy" id="1236976"/>
    <lineage>
        <taxon>Bacteria</taxon>
        <taxon>Bacillati</taxon>
        <taxon>Bacillota</taxon>
        <taxon>Bacilli</taxon>
        <taxon>Bacillales</taxon>
        <taxon>Paenibacillaceae</taxon>
        <taxon>Paenibacillus</taxon>
    </lineage>
</organism>
<dbReference type="PROSITE" id="PS50943">
    <property type="entry name" value="HTH_CROC1"/>
    <property type="match status" value="1"/>
</dbReference>
<dbReference type="eggNOG" id="COG1974">
    <property type="taxonomic scope" value="Bacteria"/>
</dbReference>
<feature type="coiled-coil region" evidence="1">
    <location>
        <begin position="180"/>
        <end position="207"/>
    </location>
</feature>
<dbReference type="Pfam" id="PF01381">
    <property type="entry name" value="HTH_3"/>
    <property type="match status" value="1"/>
</dbReference>